<dbReference type="InterPro" id="IPR024053">
    <property type="entry name" value="VHL_beta_dom"/>
</dbReference>
<comment type="caution">
    <text evidence="3">The sequence shown here is derived from an EMBL/GenBank/DDBJ whole genome shotgun (WGS) entry which is preliminary data.</text>
</comment>
<proteinExistence type="inferred from homology"/>
<dbReference type="FunFam" id="2.60.40.780:FF:000001">
    <property type="entry name" value="von Hippel-Lindau disease tumor suppressor"/>
    <property type="match status" value="1"/>
</dbReference>
<dbReference type="Proteomes" id="UP001497382">
    <property type="component" value="Unassembled WGS sequence"/>
</dbReference>
<evidence type="ECO:0000313" key="4">
    <source>
        <dbReference type="Proteomes" id="UP001497382"/>
    </source>
</evidence>
<dbReference type="InterPro" id="IPR036208">
    <property type="entry name" value="VHL_sf"/>
</dbReference>
<sequence>MARVVTGFRSGPSRKACRLHITNRTARCINIIWLDYYGREINYGFVEPGTVKPIQSFEGHPWICRDSTTKRRLLLNNETYFVPTASALNGRRINNLPVVEVFVNIPMFSLLDLGADAVSKLVTSEEDVEALELPTTVKDLVALCYHNSQIVIPESSKI</sequence>
<name>A0AAV1Z6X1_9ARAC</name>
<evidence type="ECO:0000313" key="3">
    <source>
        <dbReference type="EMBL" id="CAL1267177.1"/>
    </source>
</evidence>
<comment type="similarity">
    <text evidence="1">Belongs to the VHL family.</text>
</comment>
<gene>
    <name evidence="3" type="ORF">LARSCL_LOCUS3513</name>
</gene>
<dbReference type="InterPro" id="IPR022772">
    <property type="entry name" value="VHL_tumour_suppress_b/a_dom"/>
</dbReference>
<protein>
    <recommendedName>
        <fullName evidence="2">von Hippel-Lindau disease tumour suppressor beta domain-containing protein</fullName>
    </recommendedName>
</protein>
<dbReference type="EMBL" id="CAXIEN010000026">
    <property type="protein sequence ID" value="CAL1267177.1"/>
    <property type="molecule type" value="Genomic_DNA"/>
</dbReference>
<feature type="domain" description="von Hippel-Lindau disease tumour suppressor beta" evidence="2">
    <location>
        <begin position="9"/>
        <end position="85"/>
    </location>
</feature>
<dbReference type="SUPFAM" id="SSF49468">
    <property type="entry name" value="VHL"/>
    <property type="match status" value="1"/>
</dbReference>
<dbReference type="Gene3D" id="2.60.40.780">
    <property type="entry name" value="von Hippel-Lindau disease tumour suppressor, beta domain"/>
    <property type="match status" value="1"/>
</dbReference>
<evidence type="ECO:0000259" key="2">
    <source>
        <dbReference type="Pfam" id="PF01847"/>
    </source>
</evidence>
<accession>A0AAV1Z6X1</accession>
<dbReference type="Pfam" id="PF01847">
    <property type="entry name" value="VHL"/>
    <property type="match status" value="1"/>
</dbReference>
<keyword evidence="4" id="KW-1185">Reference proteome</keyword>
<dbReference type="AlphaFoldDB" id="A0AAV1Z6X1"/>
<dbReference type="CDD" id="cd05468">
    <property type="entry name" value="pVHL"/>
    <property type="match status" value="1"/>
</dbReference>
<reference evidence="3 4" key="1">
    <citation type="submission" date="2024-04" db="EMBL/GenBank/DDBJ databases">
        <authorList>
            <person name="Rising A."/>
            <person name="Reimegard J."/>
            <person name="Sonavane S."/>
            <person name="Akerstrom W."/>
            <person name="Nylinder S."/>
            <person name="Hedman E."/>
            <person name="Kallberg Y."/>
        </authorList>
    </citation>
    <scope>NUCLEOTIDE SEQUENCE [LARGE SCALE GENOMIC DNA]</scope>
</reference>
<dbReference type="InterPro" id="IPR037140">
    <property type="entry name" value="VHL_beta_dom_sf"/>
</dbReference>
<evidence type="ECO:0000256" key="1">
    <source>
        <dbReference type="ARBA" id="ARBA00010057"/>
    </source>
</evidence>
<organism evidence="3 4">
    <name type="scientific">Larinioides sclopetarius</name>
    <dbReference type="NCBI Taxonomy" id="280406"/>
    <lineage>
        <taxon>Eukaryota</taxon>
        <taxon>Metazoa</taxon>
        <taxon>Ecdysozoa</taxon>
        <taxon>Arthropoda</taxon>
        <taxon>Chelicerata</taxon>
        <taxon>Arachnida</taxon>
        <taxon>Araneae</taxon>
        <taxon>Araneomorphae</taxon>
        <taxon>Entelegynae</taxon>
        <taxon>Araneoidea</taxon>
        <taxon>Araneidae</taxon>
        <taxon>Larinioides</taxon>
    </lineage>
</organism>